<dbReference type="KEGG" id="scn:Solca_2389"/>
<name>H8KUK6_SOLCM</name>
<dbReference type="AlphaFoldDB" id="H8KUK6"/>
<proteinExistence type="predicted"/>
<dbReference type="EMBL" id="CP003349">
    <property type="protein sequence ID" value="AFD07430.1"/>
    <property type="molecule type" value="Genomic_DNA"/>
</dbReference>
<gene>
    <name evidence="1" type="ordered locus">Solca_2389</name>
</gene>
<evidence type="ECO:0000313" key="2">
    <source>
        <dbReference type="Proteomes" id="UP000007590"/>
    </source>
</evidence>
<evidence type="ECO:0000313" key="1">
    <source>
        <dbReference type="EMBL" id="AFD07430.1"/>
    </source>
</evidence>
<accession>H8KUK6</accession>
<keyword evidence="2" id="KW-1185">Reference proteome</keyword>
<reference evidence="1" key="1">
    <citation type="submission" date="2012-02" db="EMBL/GenBank/DDBJ databases">
        <title>The complete genome of Solitalea canadensis DSM 3403.</title>
        <authorList>
            <consortium name="US DOE Joint Genome Institute (JGI-PGF)"/>
            <person name="Lucas S."/>
            <person name="Copeland A."/>
            <person name="Lapidus A."/>
            <person name="Glavina del Rio T."/>
            <person name="Dalin E."/>
            <person name="Tice H."/>
            <person name="Bruce D."/>
            <person name="Goodwin L."/>
            <person name="Pitluck S."/>
            <person name="Peters L."/>
            <person name="Ovchinnikova G."/>
            <person name="Lu M."/>
            <person name="Kyrpides N."/>
            <person name="Mavromatis K."/>
            <person name="Ivanova N."/>
            <person name="Brettin T."/>
            <person name="Detter J.C."/>
            <person name="Han C."/>
            <person name="Larimer F."/>
            <person name="Land M."/>
            <person name="Hauser L."/>
            <person name="Markowitz V."/>
            <person name="Cheng J.-F."/>
            <person name="Hugenholtz P."/>
            <person name="Woyke T."/>
            <person name="Wu D."/>
            <person name="Spring S."/>
            <person name="Schroeder M."/>
            <person name="Kopitz M."/>
            <person name="Brambilla E."/>
            <person name="Klenk H.-P."/>
            <person name="Eisen J.A."/>
        </authorList>
    </citation>
    <scope>NUCLEOTIDE SEQUENCE</scope>
    <source>
        <strain evidence="1">DSM 3403</strain>
    </source>
</reference>
<dbReference type="HOGENOM" id="CLU_2810149_0_0_10"/>
<sequence>MNLRHLINPDVINTKYSFVGLPLIQSQIKKQQGELQKVRNQLQHSVVVGVRTDVLRGVKRSVSSEYK</sequence>
<protein>
    <submittedName>
        <fullName evidence="1">Uncharacterized protein</fullName>
    </submittedName>
</protein>
<dbReference type="Proteomes" id="UP000007590">
    <property type="component" value="Chromosome"/>
</dbReference>
<organism evidence="1 2">
    <name type="scientific">Solitalea canadensis (strain ATCC 29591 / DSM 3403 / JCM 21819 / LMG 8368 / NBRC 15130 / NCIMB 12057 / USAM 9D)</name>
    <name type="common">Flexibacter canadensis</name>
    <dbReference type="NCBI Taxonomy" id="929556"/>
    <lineage>
        <taxon>Bacteria</taxon>
        <taxon>Pseudomonadati</taxon>
        <taxon>Bacteroidota</taxon>
        <taxon>Sphingobacteriia</taxon>
        <taxon>Sphingobacteriales</taxon>
        <taxon>Sphingobacteriaceae</taxon>
        <taxon>Solitalea</taxon>
    </lineage>
</organism>